<protein>
    <submittedName>
        <fullName evidence="2">Uncharacterized protein</fullName>
    </submittedName>
</protein>
<reference evidence="2 4" key="1">
    <citation type="submission" date="2014-04" db="EMBL/GenBank/DDBJ databases">
        <authorList>
            <consortium name="DOE Joint Genome Institute"/>
            <person name="Kuo A."/>
            <person name="Kohler A."/>
            <person name="Costa M.D."/>
            <person name="Nagy L.G."/>
            <person name="Floudas D."/>
            <person name="Copeland A."/>
            <person name="Barry K.W."/>
            <person name="Cichocki N."/>
            <person name="Veneault-Fourrey C."/>
            <person name="LaButti K."/>
            <person name="Lindquist E.A."/>
            <person name="Lipzen A."/>
            <person name="Lundell T."/>
            <person name="Morin E."/>
            <person name="Murat C."/>
            <person name="Sun H."/>
            <person name="Tunlid A."/>
            <person name="Henrissat B."/>
            <person name="Grigoriev I.V."/>
            <person name="Hibbett D.S."/>
            <person name="Martin F."/>
            <person name="Nordberg H.P."/>
            <person name="Cantor M.N."/>
            <person name="Hua S.X."/>
        </authorList>
    </citation>
    <scope>NUCLEOTIDE SEQUENCE [LARGE SCALE GENOMIC DNA]</scope>
    <source>
        <strain evidence="2 4">Marx 270</strain>
    </source>
</reference>
<dbReference type="EMBL" id="KN831948">
    <property type="protein sequence ID" value="KIO12267.1"/>
    <property type="molecule type" value="Genomic_DNA"/>
</dbReference>
<reference evidence="4" key="2">
    <citation type="submission" date="2015-01" db="EMBL/GenBank/DDBJ databases">
        <title>Evolutionary Origins and Diversification of the Mycorrhizal Mutualists.</title>
        <authorList>
            <consortium name="DOE Joint Genome Institute"/>
            <consortium name="Mycorrhizal Genomics Consortium"/>
            <person name="Kohler A."/>
            <person name="Kuo A."/>
            <person name="Nagy L.G."/>
            <person name="Floudas D."/>
            <person name="Copeland A."/>
            <person name="Barry K.W."/>
            <person name="Cichocki N."/>
            <person name="Veneault-Fourrey C."/>
            <person name="LaButti K."/>
            <person name="Lindquist E.A."/>
            <person name="Lipzen A."/>
            <person name="Lundell T."/>
            <person name="Morin E."/>
            <person name="Murat C."/>
            <person name="Riley R."/>
            <person name="Ohm R."/>
            <person name="Sun H."/>
            <person name="Tunlid A."/>
            <person name="Henrissat B."/>
            <person name="Grigoriev I.V."/>
            <person name="Hibbett D.S."/>
            <person name="Martin F."/>
        </authorList>
    </citation>
    <scope>NUCLEOTIDE SEQUENCE [LARGE SCALE GENOMIC DNA]</scope>
    <source>
        <strain evidence="4">Marx 270</strain>
    </source>
</reference>
<keyword evidence="4" id="KW-1185">Reference proteome</keyword>
<dbReference type="HOGENOM" id="CLU_088650_0_0_1"/>
<evidence type="ECO:0000313" key="2">
    <source>
        <dbReference type="EMBL" id="KIN94325.1"/>
    </source>
</evidence>
<evidence type="ECO:0000313" key="3">
    <source>
        <dbReference type="EMBL" id="KIO12267.1"/>
    </source>
</evidence>
<evidence type="ECO:0000256" key="1">
    <source>
        <dbReference type="SAM" id="MobiDB-lite"/>
    </source>
</evidence>
<feature type="region of interest" description="Disordered" evidence="1">
    <location>
        <begin position="1"/>
        <end position="21"/>
    </location>
</feature>
<sequence>MPNFFNPLHQPVPPTFQSQDSALSDACPTLVPPFPTNLPYPSFVRLPQSPPQKITAAQPRTFPAAPIIFELIGAPSRGMGVPMRELVVRSGCALERMLVGAAEHVGATMGKALRVVRIRLVISWPGYEHVDWSSSIELFTSSGPLTRGQLAVDIANAFHSFVMKSSTYPPSPLAYDWRTSTGGISFDRLVLLACWNVHDDVWMADVFVDRR</sequence>
<reference evidence="2" key="3">
    <citation type="submission" date="2015-02" db="EMBL/GenBank/DDBJ databases">
        <title>Evolutionary Origins and Diversification of the Mycorrhizal Mutualists.</title>
        <authorList>
            <consortium name="DOE Joint Genome Institute"/>
            <consortium name="Mycorrhizal Genomics Consortium"/>
            <person name="Kohler A."/>
            <person name="Kuo A."/>
            <person name="Nagy L.G."/>
            <person name="Floudas D."/>
            <person name="Copeland A."/>
            <person name="Barry K.W."/>
            <person name="Cichocki N."/>
            <person name="Veneault-Fourrey C."/>
            <person name="LaButti K."/>
            <person name="Lindquist E.A."/>
            <person name="Lipzen A."/>
            <person name="Lundell T."/>
            <person name="Morin E."/>
            <person name="Murat C."/>
            <person name="Riley R."/>
            <person name="Ohm R."/>
            <person name="Sun H."/>
            <person name="Tunlid A."/>
            <person name="Henrissat B."/>
            <person name="Grigoriev I.V."/>
            <person name="Hibbett D.S."/>
            <person name="Martin F."/>
        </authorList>
    </citation>
    <scope>NUCLEOTIDE SEQUENCE</scope>
    <source>
        <strain evidence="2 4">Marx 270</strain>
    </source>
</reference>
<accession>A0A0C3NF22</accession>
<evidence type="ECO:0000313" key="4">
    <source>
        <dbReference type="Proteomes" id="UP000054217"/>
    </source>
</evidence>
<organism evidence="2 4">
    <name type="scientific">Pisolithus tinctorius Marx 270</name>
    <dbReference type="NCBI Taxonomy" id="870435"/>
    <lineage>
        <taxon>Eukaryota</taxon>
        <taxon>Fungi</taxon>
        <taxon>Dikarya</taxon>
        <taxon>Basidiomycota</taxon>
        <taxon>Agaricomycotina</taxon>
        <taxon>Agaricomycetes</taxon>
        <taxon>Agaricomycetidae</taxon>
        <taxon>Boletales</taxon>
        <taxon>Sclerodermatineae</taxon>
        <taxon>Pisolithaceae</taxon>
        <taxon>Pisolithus</taxon>
    </lineage>
</organism>
<dbReference type="OrthoDB" id="2662268at2759"/>
<proteinExistence type="predicted"/>
<dbReference type="EMBL" id="KN832103">
    <property type="protein sequence ID" value="KIN94325.1"/>
    <property type="molecule type" value="Genomic_DNA"/>
</dbReference>
<dbReference type="AlphaFoldDB" id="A0A0C3NF22"/>
<dbReference type="Proteomes" id="UP000054217">
    <property type="component" value="Unassembled WGS sequence"/>
</dbReference>
<gene>
    <name evidence="2" type="ORF">M404DRAFT_168629</name>
    <name evidence="3" type="ORF">M404DRAFT_750714</name>
</gene>
<name>A0A0C3NF22_PISTI</name>